<dbReference type="KEGG" id="mtuc:J113_05335"/>
<dbReference type="PANTHER" id="PTHR46766:SF1">
    <property type="entry name" value="GLUTAMINE-RICH PROTEIN 2"/>
    <property type="match status" value="1"/>
</dbReference>
<dbReference type="Proteomes" id="UP000013548">
    <property type="component" value="Chromosome"/>
</dbReference>
<organism evidence="3 4">
    <name type="scientific">Mycobacterium tuberculosis CAS/NITR204</name>
    <dbReference type="NCBI Taxonomy" id="1310114"/>
    <lineage>
        <taxon>Bacteria</taxon>
        <taxon>Bacillati</taxon>
        <taxon>Actinomycetota</taxon>
        <taxon>Actinomycetes</taxon>
        <taxon>Mycobacteriales</taxon>
        <taxon>Mycobacteriaceae</taxon>
        <taxon>Mycobacterium</taxon>
        <taxon>Mycobacterium tuberculosis complex</taxon>
    </lineage>
</organism>
<evidence type="ECO:0000256" key="1">
    <source>
        <dbReference type="ARBA" id="ARBA00010652"/>
    </source>
</evidence>
<dbReference type="InterPro" id="IPR000030">
    <property type="entry name" value="PPE_dom"/>
</dbReference>
<dbReference type="EMBL" id="CP005386">
    <property type="protein sequence ID" value="AGL26234.1"/>
    <property type="molecule type" value="Genomic_DNA"/>
</dbReference>
<accession>R4M3L3</accession>
<dbReference type="InterPro" id="IPR038332">
    <property type="entry name" value="PPE_sf"/>
</dbReference>
<dbReference type="Gene3D" id="1.20.1260.20">
    <property type="entry name" value="PPE superfamily"/>
    <property type="match status" value="1"/>
</dbReference>
<dbReference type="BioCyc" id="MTUB1310114:G13A2-784-MONOMER"/>
<evidence type="ECO:0000313" key="3">
    <source>
        <dbReference type="EMBL" id="AGL26234.1"/>
    </source>
</evidence>
<dbReference type="PANTHER" id="PTHR46766">
    <property type="entry name" value="GLUTAMINE-RICH PROTEIN 2"/>
    <property type="match status" value="1"/>
</dbReference>
<dbReference type="AlphaFoldDB" id="R4M3L3"/>
<evidence type="ECO:0000313" key="4">
    <source>
        <dbReference type="Proteomes" id="UP000013548"/>
    </source>
</evidence>
<feature type="domain" description="PPE" evidence="2">
    <location>
        <begin position="4"/>
        <end position="77"/>
    </location>
</feature>
<name>R4M3L3_MYCTX</name>
<dbReference type="SUPFAM" id="SSF140459">
    <property type="entry name" value="PE/PPE dimer-like"/>
    <property type="match status" value="1"/>
</dbReference>
<comment type="similarity">
    <text evidence="1">Belongs to the mycobacterial PPE family.</text>
</comment>
<evidence type="ECO:0000259" key="2">
    <source>
        <dbReference type="Pfam" id="PF00823"/>
    </source>
</evidence>
<proteinExistence type="inferred from homology"/>
<dbReference type="HOGENOM" id="CLU_000243_10_6_11"/>
<reference evidence="3 4" key="1">
    <citation type="journal article" date="2013" name="Genome Announc.">
        <title>Whole-Genome Sequences of Four Clinical Isolates of Mycobacterium tuberculosis from Tamil Nadu, South India.</title>
        <authorList>
            <person name="Narayanan S."/>
            <person name="Deshpande U."/>
        </authorList>
    </citation>
    <scope>NUCLEOTIDE SEQUENCE [LARGE SCALE GENOMIC DNA]</scope>
    <source>
        <strain evidence="3 4">CAS/NITR204</strain>
    </source>
</reference>
<gene>
    <name evidence="3" type="ORF">J113_05335</name>
</gene>
<dbReference type="GO" id="GO:0052572">
    <property type="term" value="P:response to host immune response"/>
    <property type="evidence" value="ECO:0007669"/>
    <property type="project" value="TreeGrafter"/>
</dbReference>
<dbReference type="Pfam" id="PF00823">
    <property type="entry name" value="PPE"/>
    <property type="match status" value="1"/>
</dbReference>
<protein>
    <submittedName>
        <fullName evidence="3">PPE family protein</fullName>
    </submittedName>
</protein>
<sequence length="133" mass="14774">MVGFAWLPPETNSLRMYLGAGSRPLLAAAGAWDGLAEELHAAASSFGSVTSELAGGAWQGPASAAMANAAGPYASWLPRLEPRPSWQRGRLGRRRVHLRRRWPAWCIRRWCRPIVFGRGCWRCRMCSGKTRRP</sequence>